<protein>
    <submittedName>
        <fullName evidence="4">Short-chain dehydrogenase</fullName>
    </submittedName>
</protein>
<dbReference type="GO" id="GO:0016616">
    <property type="term" value="F:oxidoreductase activity, acting on the CH-OH group of donors, NAD or NADP as acceptor"/>
    <property type="evidence" value="ECO:0007669"/>
    <property type="project" value="TreeGrafter"/>
</dbReference>
<evidence type="ECO:0000256" key="2">
    <source>
        <dbReference type="ARBA" id="ARBA00023002"/>
    </source>
</evidence>
<dbReference type="PRINTS" id="PR00081">
    <property type="entry name" value="GDHRDH"/>
</dbReference>
<reference evidence="4 5" key="1">
    <citation type="submission" date="2017-10" db="EMBL/GenBank/DDBJ databases">
        <title>Novel microbial diversity and functional potential in the marine mammal oral microbiome.</title>
        <authorList>
            <person name="Dudek N.K."/>
            <person name="Sun C.L."/>
            <person name="Burstein D."/>
            <person name="Kantor R.S."/>
            <person name="Aliaga Goltsman D.S."/>
            <person name="Bik E.M."/>
            <person name="Thomas B.C."/>
            <person name="Banfield J.F."/>
            <person name="Relman D.A."/>
        </authorList>
    </citation>
    <scope>NUCLEOTIDE SEQUENCE [LARGE SCALE GENOMIC DNA]</scope>
    <source>
        <strain evidence="4">DOLZORAL124_49_17</strain>
    </source>
</reference>
<dbReference type="SMART" id="SM00822">
    <property type="entry name" value="PKS_KR"/>
    <property type="match status" value="1"/>
</dbReference>
<sequence length="262" mass="28216">MSTNLFDLSGKVAVITGASRGLGRYFAKALAQAGADVVITSRRLESLTSFKTEIEALGRKALPLALDVREYDSIQSMVEAACEHYGKIDILVNNAGCNVRKPAVDISWDDWNLVLDTNLRGGFFVAQAVAQKMIPCRYGRIINIGSVTTVAGYAGITPYCASRGGVKQMTMSLADDWGPHGITVNCLAPGWFRTEQTKALYDNKEWVDYIIDRIPLKRVGQPHDLDGTVVFLASDAAAYMTGQTILVDGGISTGATKATVSS</sequence>
<dbReference type="EMBL" id="PDPS01000028">
    <property type="protein sequence ID" value="PID57175.1"/>
    <property type="molecule type" value="Genomic_DNA"/>
</dbReference>
<evidence type="ECO:0000256" key="1">
    <source>
        <dbReference type="ARBA" id="ARBA00006484"/>
    </source>
</evidence>
<evidence type="ECO:0000313" key="4">
    <source>
        <dbReference type="EMBL" id="PID57175.1"/>
    </source>
</evidence>
<evidence type="ECO:0000259" key="3">
    <source>
        <dbReference type="SMART" id="SM00822"/>
    </source>
</evidence>
<comment type="similarity">
    <text evidence="1">Belongs to the short-chain dehydrogenases/reductases (SDR) family.</text>
</comment>
<name>A0A2G6E525_9BACT</name>
<dbReference type="Proteomes" id="UP000229740">
    <property type="component" value="Unassembled WGS sequence"/>
</dbReference>
<gene>
    <name evidence="4" type="ORF">CSB45_08065</name>
</gene>
<organism evidence="4 5">
    <name type="scientific">candidate division KSB3 bacterium</name>
    <dbReference type="NCBI Taxonomy" id="2044937"/>
    <lineage>
        <taxon>Bacteria</taxon>
        <taxon>candidate division KSB3</taxon>
    </lineage>
</organism>
<dbReference type="Pfam" id="PF13561">
    <property type="entry name" value="adh_short_C2"/>
    <property type="match status" value="1"/>
</dbReference>
<dbReference type="AlphaFoldDB" id="A0A2G6E525"/>
<dbReference type="PRINTS" id="PR00080">
    <property type="entry name" value="SDRFAMILY"/>
</dbReference>
<dbReference type="InterPro" id="IPR057326">
    <property type="entry name" value="KR_dom"/>
</dbReference>
<dbReference type="GO" id="GO:0006633">
    <property type="term" value="P:fatty acid biosynthetic process"/>
    <property type="evidence" value="ECO:0007669"/>
    <property type="project" value="TreeGrafter"/>
</dbReference>
<dbReference type="PANTHER" id="PTHR42760:SF133">
    <property type="entry name" value="3-OXOACYL-[ACYL-CARRIER-PROTEIN] REDUCTASE"/>
    <property type="match status" value="1"/>
</dbReference>
<dbReference type="InterPro" id="IPR002347">
    <property type="entry name" value="SDR_fam"/>
</dbReference>
<dbReference type="SUPFAM" id="SSF51735">
    <property type="entry name" value="NAD(P)-binding Rossmann-fold domains"/>
    <property type="match status" value="1"/>
</dbReference>
<comment type="caution">
    <text evidence="4">The sequence shown here is derived from an EMBL/GenBank/DDBJ whole genome shotgun (WGS) entry which is preliminary data.</text>
</comment>
<proteinExistence type="inferred from homology"/>
<accession>A0A2G6E525</accession>
<keyword evidence="2" id="KW-0560">Oxidoreductase</keyword>
<dbReference type="Gene3D" id="3.40.50.720">
    <property type="entry name" value="NAD(P)-binding Rossmann-like Domain"/>
    <property type="match status" value="1"/>
</dbReference>
<dbReference type="InterPro" id="IPR036291">
    <property type="entry name" value="NAD(P)-bd_dom_sf"/>
</dbReference>
<dbReference type="NCBIfam" id="NF005559">
    <property type="entry name" value="PRK07231.1"/>
    <property type="match status" value="1"/>
</dbReference>
<dbReference type="PANTHER" id="PTHR42760">
    <property type="entry name" value="SHORT-CHAIN DEHYDROGENASES/REDUCTASES FAMILY MEMBER"/>
    <property type="match status" value="1"/>
</dbReference>
<evidence type="ECO:0000313" key="5">
    <source>
        <dbReference type="Proteomes" id="UP000229740"/>
    </source>
</evidence>
<dbReference type="GO" id="GO:0048038">
    <property type="term" value="F:quinone binding"/>
    <property type="evidence" value="ECO:0007669"/>
    <property type="project" value="TreeGrafter"/>
</dbReference>
<dbReference type="FunFam" id="3.40.50.720:FF:000084">
    <property type="entry name" value="Short-chain dehydrogenase reductase"/>
    <property type="match status" value="1"/>
</dbReference>
<feature type="domain" description="Ketoreductase" evidence="3">
    <location>
        <begin position="11"/>
        <end position="180"/>
    </location>
</feature>